<evidence type="ECO:0000313" key="6">
    <source>
        <dbReference type="EMBL" id="MFC4619750.1"/>
    </source>
</evidence>
<gene>
    <name evidence="6" type="ORF">ACFO4N_13625</name>
</gene>
<evidence type="ECO:0000313" key="7">
    <source>
        <dbReference type="Proteomes" id="UP001596022"/>
    </source>
</evidence>
<dbReference type="InterPro" id="IPR038410">
    <property type="entry name" value="GxGYxYP_C_sf"/>
</dbReference>
<sequence>MIRKLIVVGVVLLSVLSIPFSSFAAAYGKPLHNSKSKTFITWPKDQMLPHFKKTKHLDVVDIMKASGDIKILLATLEGIVNRKEPRIYLIETGEEGKMTWLNDMKVPYTMVDDYWDLLKKYKKEIKGLIVYDPKVQDSINVATTLAGLKDAVVVSPDLAKQLQASPYHLKVIKDLQGQFKDRLDAYTWQYKHLWKQTTHRMLVGLGPNKSIPLPPGLPESFKVIAEEKNQIRDGSNRKVYDLDLSSFLGKEAVYLRFDDAFPQDGWGPAVHEVTVKADGQVIAQFIPGTPEEESYLYDRQNSQLSDGNGGHRFADNGRYFVYKFTPPVGTKQLTASVDMWNQYKVSAGNIQPPSGEQTEPYGYLRDYAVANKAMVFWLDVNQPEEKDLFEKILSDVKPGTPYLGWFSNDVQGEFNSVEITSKHGIPVIASDFMSNMTAFAGTRVKPANQKPVKVPKLENKIYVTFTFGEGDNFQYNQHHMRNLWQDPARGKVPINWSSSPLLYDGAPAILDYYERTATKNDLLVAGPSGAGYFYPNVFPEKSFQPFLKQTYSYLKKSGMTIPYVYNRIAGQDIPLNDQKAADYQKYYKTSGLLLMNYGDGSRVNIQNGTLPVSSVYEVSTAQDGKNLLADAKANWDGKSPLFISVGLLAWNMTPSDVVTIVDSLDQNYQVVRADQYFSLIREANGLPVNS</sequence>
<proteinExistence type="predicted"/>
<feature type="domain" description="GxGYxYP putative glycoside hydrolase first N-terminal" evidence="3">
    <location>
        <begin position="56"/>
        <end position="123"/>
    </location>
</feature>
<dbReference type="InterPro" id="IPR032626">
    <property type="entry name" value="GxGYxYP_N_1st"/>
</dbReference>
<dbReference type="Gene3D" id="3.20.20.490">
    <property type="entry name" value="GxGYxYP glycoside hydrolase, C-terminal domain"/>
    <property type="match status" value="1"/>
</dbReference>
<keyword evidence="7" id="KW-1185">Reference proteome</keyword>
<evidence type="ECO:0000259" key="5">
    <source>
        <dbReference type="Pfam" id="PF20958"/>
    </source>
</evidence>
<dbReference type="InterPro" id="IPR048310">
    <property type="entry name" value="GxGYxYP_N_2nd"/>
</dbReference>
<evidence type="ECO:0000259" key="3">
    <source>
        <dbReference type="Pfam" id="PF16216"/>
    </source>
</evidence>
<keyword evidence="1" id="KW-0732">Signal</keyword>
<protein>
    <submittedName>
        <fullName evidence="6">GxGYxYP domain-containing protein</fullName>
    </submittedName>
</protein>
<dbReference type="Pfam" id="PF20958">
    <property type="entry name" value="GxGYxYP_N_3rd"/>
    <property type="match status" value="1"/>
</dbReference>
<feature type="signal peptide" evidence="1">
    <location>
        <begin position="1"/>
        <end position="24"/>
    </location>
</feature>
<evidence type="ECO:0000259" key="4">
    <source>
        <dbReference type="Pfam" id="PF20957"/>
    </source>
</evidence>
<reference evidence="7" key="1">
    <citation type="journal article" date="2019" name="Int. J. Syst. Evol. Microbiol.">
        <title>The Global Catalogue of Microorganisms (GCM) 10K type strain sequencing project: providing services to taxonomists for standard genome sequencing and annotation.</title>
        <authorList>
            <consortium name="The Broad Institute Genomics Platform"/>
            <consortium name="The Broad Institute Genome Sequencing Center for Infectious Disease"/>
            <person name="Wu L."/>
            <person name="Ma J."/>
        </authorList>
    </citation>
    <scope>NUCLEOTIDE SEQUENCE [LARGE SCALE GENOMIC DNA]</scope>
    <source>
        <strain evidence="7">CGMCC 1.16306</strain>
    </source>
</reference>
<dbReference type="Pfam" id="PF16216">
    <property type="entry name" value="GxGYxYP_N"/>
    <property type="match status" value="1"/>
</dbReference>
<dbReference type="Pfam" id="PF14323">
    <property type="entry name" value="GxGYxYP_C"/>
    <property type="match status" value="1"/>
</dbReference>
<dbReference type="PANTHER" id="PTHR37321">
    <property type="entry name" value="EXPORTED PROTEIN-RELATED"/>
    <property type="match status" value="1"/>
</dbReference>
<dbReference type="Pfam" id="PF20957">
    <property type="entry name" value="GxGYxYP_N_2nd"/>
    <property type="match status" value="1"/>
</dbReference>
<name>A0ABV9GSS0_9BACL</name>
<dbReference type="RefSeq" id="WP_376846841.1">
    <property type="nucleotide sequence ID" value="NZ_JBHSFW010000011.1"/>
</dbReference>
<evidence type="ECO:0000256" key="1">
    <source>
        <dbReference type="SAM" id="SignalP"/>
    </source>
</evidence>
<feature type="domain" description="GxGYxYP putative glycoside hydrolase third N-terminal" evidence="5">
    <location>
        <begin position="362"/>
        <end position="438"/>
    </location>
</feature>
<dbReference type="InterPro" id="IPR048309">
    <property type="entry name" value="GxGYxYP_N_3rd"/>
</dbReference>
<feature type="chain" id="PRO_5046871216" evidence="1">
    <location>
        <begin position="25"/>
        <end position="690"/>
    </location>
</feature>
<dbReference type="PANTHER" id="PTHR37321:SF1">
    <property type="entry name" value="EXPORTED PROTEIN"/>
    <property type="match status" value="1"/>
</dbReference>
<dbReference type="Proteomes" id="UP001596022">
    <property type="component" value="Unassembled WGS sequence"/>
</dbReference>
<accession>A0ABV9GSS0</accession>
<feature type="domain" description="GxGYxYP putative glycoside hydrolase second N-terminal" evidence="4">
    <location>
        <begin position="125"/>
        <end position="196"/>
    </location>
</feature>
<dbReference type="EMBL" id="JBHSFW010000011">
    <property type="protein sequence ID" value="MFC4619750.1"/>
    <property type="molecule type" value="Genomic_DNA"/>
</dbReference>
<comment type="caution">
    <text evidence="6">The sequence shown here is derived from an EMBL/GenBank/DDBJ whole genome shotgun (WGS) entry which is preliminary data.</text>
</comment>
<dbReference type="InterPro" id="IPR025832">
    <property type="entry name" value="GxGYxYP_C"/>
</dbReference>
<organism evidence="6 7">
    <name type="scientific">Camelliibacillus cellulosilyticus</name>
    <dbReference type="NCBI Taxonomy" id="2174486"/>
    <lineage>
        <taxon>Bacteria</taxon>
        <taxon>Bacillati</taxon>
        <taxon>Bacillota</taxon>
        <taxon>Bacilli</taxon>
        <taxon>Bacillales</taxon>
        <taxon>Sporolactobacillaceae</taxon>
        <taxon>Camelliibacillus</taxon>
    </lineage>
</organism>
<evidence type="ECO:0000259" key="2">
    <source>
        <dbReference type="Pfam" id="PF14323"/>
    </source>
</evidence>
<feature type="domain" description="GxGYxYP putative glycoside hydrolase C-terminal" evidence="2">
    <location>
        <begin position="459"/>
        <end position="681"/>
    </location>
</feature>